<dbReference type="SUPFAM" id="SSF51197">
    <property type="entry name" value="Clavaminate synthase-like"/>
    <property type="match status" value="1"/>
</dbReference>
<name>A0A6C0CPP2_9ZZZZ</name>
<evidence type="ECO:0000313" key="1">
    <source>
        <dbReference type="EMBL" id="QHT06253.1"/>
    </source>
</evidence>
<dbReference type="InterPro" id="IPR037151">
    <property type="entry name" value="AlkB-like_sf"/>
</dbReference>
<sequence>MAEAKQIDRVVDSTITFTFGDAGENHAGMQMIGEKLSAGQGFTTDNLQKIKENLEVYGRECELYRLNELVDEECLDELGRDGFVDASVLVVRSFVPETIADQLYDNHKKLGWDTKYKCNRRKKVLNKHARSNLVYSDTAQEADYENAKGTIIPWSQVPILSHMRLAIAGMGQWCDNKSTNLICEGNNYHTPKKTGIGWHGDTERTKVIAIRVGKSMSLCYKWWKKNKSRGKLFSIELNNGDLYIMSEKSVGNDWKRSSIWTLRHSAGAEKYTKVTK</sequence>
<protein>
    <submittedName>
        <fullName evidence="1">Uncharacterized protein</fullName>
    </submittedName>
</protein>
<dbReference type="Gene3D" id="2.60.120.590">
    <property type="entry name" value="Alpha-ketoglutarate-dependent dioxygenase AlkB-like"/>
    <property type="match status" value="1"/>
</dbReference>
<reference evidence="1" key="1">
    <citation type="journal article" date="2020" name="Nature">
        <title>Giant virus diversity and host interactions through global metagenomics.</title>
        <authorList>
            <person name="Schulz F."/>
            <person name="Roux S."/>
            <person name="Paez-Espino D."/>
            <person name="Jungbluth S."/>
            <person name="Walsh D.A."/>
            <person name="Denef V.J."/>
            <person name="McMahon K.D."/>
            <person name="Konstantinidis K.T."/>
            <person name="Eloe-Fadrosh E.A."/>
            <person name="Kyrpides N.C."/>
            <person name="Woyke T."/>
        </authorList>
    </citation>
    <scope>NUCLEOTIDE SEQUENCE</scope>
    <source>
        <strain evidence="1">GVMAG-M-3300021425-30</strain>
    </source>
</reference>
<dbReference type="AlphaFoldDB" id="A0A6C0CPP2"/>
<proteinExistence type="predicted"/>
<accession>A0A6C0CPP2</accession>
<organism evidence="1">
    <name type="scientific">viral metagenome</name>
    <dbReference type="NCBI Taxonomy" id="1070528"/>
    <lineage>
        <taxon>unclassified sequences</taxon>
        <taxon>metagenomes</taxon>
        <taxon>organismal metagenomes</taxon>
    </lineage>
</organism>
<dbReference type="EMBL" id="MN739467">
    <property type="protein sequence ID" value="QHT06253.1"/>
    <property type="molecule type" value="Genomic_DNA"/>
</dbReference>